<reference evidence="3 4" key="1">
    <citation type="submission" date="2019-04" db="EMBL/GenBank/DDBJ databases">
        <title>Altererythrobacter aquimixticola sp. nov., isolated from sediment of junction between the ocean and a freshwater spring.</title>
        <authorList>
            <person name="Yoon J.-H."/>
        </authorList>
    </citation>
    <scope>NUCLEOTIDE SEQUENCE [LARGE SCALE GENOMIC DNA]</scope>
    <source>
        <strain evidence="3 4">SSKS-13</strain>
    </source>
</reference>
<dbReference type="Proteomes" id="UP000309389">
    <property type="component" value="Unassembled WGS sequence"/>
</dbReference>
<comment type="caution">
    <text evidence="3">The sequence shown here is derived from an EMBL/GenBank/DDBJ whole genome shotgun (WGS) entry which is preliminary data.</text>
</comment>
<dbReference type="AlphaFoldDB" id="A0A4T3F4I1"/>
<organism evidence="3 4">
    <name type="scientific">Alteraurantiacibacter aquimixticola</name>
    <dbReference type="NCBI Taxonomy" id="2489173"/>
    <lineage>
        <taxon>Bacteria</taxon>
        <taxon>Pseudomonadati</taxon>
        <taxon>Pseudomonadota</taxon>
        <taxon>Alphaproteobacteria</taxon>
        <taxon>Sphingomonadales</taxon>
        <taxon>Erythrobacteraceae</taxon>
        <taxon>Alteraurantiacibacter</taxon>
    </lineage>
</organism>
<evidence type="ECO:0000313" key="3">
    <source>
        <dbReference type="EMBL" id="TIX51244.1"/>
    </source>
</evidence>
<evidence type="ECO:0000313" key="4">
    <source>
        <dbReference type="Proteomes" id="UP000309389"/>
    </source>
</evidence>
<feature type="transmembrane region" description="Helical" evidence="2">
    <location>
        <begin position="63"/>
        <end position="82"/>
    </location>
</feature>
<dbReference type="EMBL" id="SSHH01000001">
    <property type="protein sequence ID" value="TIX51244.1"/>
    <property type="molecule type" value="Genomic_DNA"/>
</dbReference>
<keyword evidence="2" id="KW-0472">Membrane</keyword>
<keyword evidence="2" id="KW-0812">Transmembrane</keyword>
<protein>
    <submittedName>
        <fullName evidence="3">Uncharacterized protein</fullName>
    </submittedName>
</protein>
<feature type="region of interest" description="Disordered" evidence="1">
    <location>
        <begin position="1"/>
        <end position="43"/>
    </location>
</feature>
<proteinExistence type="predicted"/>
<keyword evidence="4" id="KW-1185">Reference proteome</keyword>
<evidence type="ECO:0000256" key="2">
    <source>
        <dbReference type="SAM" id="Phobius"/>
    </source>
</evidence>
<name>A0A4T3F4I1_9SPHN</name>
<sequence length="83" mass="8893">MSNNAKRHIEGRGKNVGSPRDSETGLKLSSASSQNEELDVPDAAAIPSHVSGGQQASGIRIRWWAIGALVSLALWYGIYLIMT</sequence>
<dbReference type="RefSeq" id="WP_136691967.1">
    <property type="nucleotide sequence ID" value="NZ_SSHH01000001.1"/>
</dbReference>
<accession>A0A4T3F4I1</accession>
<keyword evidence="2" id="KW-1133">Transmembrane helix</keyword>
<evidence type="ECO:0000256" key="1">
    <source>
        <dbReference type="SAM" id="MobiDB-lite"/>
    </source>
</evidence>
<gene>
    <name evidence="3" type="ORF">E5222_01875</name>
</gene>